<dbReference type="Proteomes" id="UP000294820">
    <property type="component" value="Chromosome 1"/>
</dbReference>
<keyword evidence="2" id="KW-1185">Reference proteome</keyword>
<accession>A0A375AEA5</accession>
<dbReference type="EMBL" id="LT615367">
    <property type="protein sequence ID" value="SLM64221.1"/>
    <property type="molecule type" value="Genomic_DNA"/>
</dbReference>
<gene>
    <name evidence="1" type="ORF">DAQ1742_03413</name>
</gene>
<proteinExistence type="predicted"/>
<protein>
    <submittedName>
        <fullName evidence="1">Uncharacterized protein</fullName>
    </submittedName>
</protein>
<name>A0A375AEA5_9GAMM</name>
<dbReference type="RefSeq" id="WP_232046524.1">
    <property type="nucleotide sequence ID" value="NZ_LT615367.1"/>
</dbReference>
<sequence length="37" mass="4358">MEHLRQRDLSTEIRALFDSPTLAELSARTIELDEMRL</sequence>
<evidence type="ECO:0000313" key="2">
    <source>
        <dbReference type="Proteomes" id="UP000294820"/>
    </source>
</evidence>
<evidence type="ECO:0000313" key="1">
    <source>
        <dbReference type="EMBL" id="SLM64221.1"/>
    </source>
</evidence>
<reference evidence="1 2" key="1">
    <citation type="submission" date="2016-09" db="EMBL/GenBank/DDBJ databases">
        <authorList>
            <person name="Reverchon S."/>
            <person name="Nasser W."/>
            <person name="Leonard S."/>
            <person name="Brochier C."/>
            <person name="Duprey A."/>
        </authorList>
    </citation>
    <scope>NUCLEOTIDE SEQUENCE [LARGE SCALE GENOMIC DNA]</scope>
    <source>
        <strain evidence="1 2">174/2</strain>
    </source>
</reference>
<dbReference type="KEGG" id="daq:DAQ1742_03413"/>
<organism evidence="1 2">
    <name type="scientific">Dickeya aquatica</name>
    <dbReference type="NCBI Taxonomy" id="1401087"/>
    <lineage>
        <taxon>Bacteria</taxon>
        <taxon>Pseudomonadati</taxon>
        <taxon>Pseudomonadota</taxon>
        <taxon>Gammaproteobacteria</taxon>
        <taxon>Enterobacterales</taxon>
        <taxon>Pectobacteriaceae</taxon>
        <taxon>Dickeya</taxon>
    </lineage>
</organism>
<dbReference type="AlphaFoldDB" id="A0A375AEA5"/>